<dbReference type="Pfam" id="PF04146">
    <property type="entry name" value="YTH"/>
    <property type="match status" value="1"/>
</dbReference>
<keyword evidence="1" id="KW-0694">RNA-binding</keyword>
<organism evidence="5 6">
    <name type="scientific">Chenopodium quinoa</name>
    <name type="common">Quinoa</name>
    <dbReference type="NCBI Taxonomy" id="63459"/>
    <lineage>
        <taxon>Eukaryota</taxon>
        <taxon>Viridiplantae</taxon>
        <taxon>Streptophyta</taxon>
        <taxon>Embryophyta</taxon>
        <taxon>Tracheophyta</taxon>
        <taxon>Spermatophyta</taxon>
        <taxon>Magnoliopsida</taxon>
        <taxon>eudicotyledons</taxon>
        <taxon>Gunneridae</taxon>
        <taxon>Pentapetalae</taxon>
        <taxon>Caryophyllales</taxon>
        <taxon>Chenopodiaceae</taxon>
        <taxon>Chenopodioideae</taxon>
        <taxon>Atripliceae</taxon>
        <taxon>Chenopodium</taxon>
    </lineage>
</organism>
<feature type="compositionally biased region" description="Basic and acidic residues" evidence="3">
    <location>
        <begin position="596"/>
        <end position="606"/>
    </location>
</feature>
<feature type="region of interest" description="Disordered" evidence="3">
    <location>
        <begin position="20"/>
        <end position="41"/>
    </location>
</feature>
<feature type="domain" description="YTH" evidence="4">
    <location>
        <begin position="170"/>
        <end position="305"/>
    </location>
</feature>
<reference evidence="5" key="2">
    <citation type="submission" date="2021-03" db="UniProtKB">
        <authorList>
            <consortium name="EnsemblPlants"/>
        </authorList>
    </citation>
    <scope>IDENTIFICATION</scope>
</reference>
<dbReference type="AlphaFoldDB" id="A0A803LQV8"/>
<dbReference type="SMR" id="A0A803LQV8"/>
<evidence type="ECO:0000256" key="3">
    <source>
        <dbReference type="SAM" id="MobiDB-lite"/>
    </source>
</evidence>
<dbReference type="GO" id="GO:0005654">
    <property type="term" value="C:nucleoplasm"/>
    <property type="evidence" value="ECO:0007669"/>
    <property type="project" value="TreeGrafter"/>
</dbReference>
<keyword evidence="2" id="KW-0175">Coiled coil</keyword>
<feature type="compositionally biased region" description="Basic and acidic residues" evidence="3">
    <location>
        <begin position="123"/>
        <end position="133"/>
    </location>
</feature>
<reference evidence="5" key="1">
    <citation type="journal article" date="2017" name="Nature">
        <title>The genome of Chenopodium quinoa.</title>
        <authorList>
            <person name="Jarvis D.E."/>
            <person name="Ho Y.S."/>
            <person name="Lightfoot D.J."/>
            <person name="Schmoeckel S.M."/>
            <person name="Li B."/>
            <person name="Borm T.J.A."/>
            <person name="Ohyanagi H."/>
            <person name="Mineta K."/>
            <person name="Michell C.T."/>
            <person name="Saber N."/>
            <person name="Kharbatia N.M."/>
            <person name="Rupper R.R."/>
            <person name="Sharp A.R."/>
            <person name="Dally N."/>
            <person name="Boughton B.A."/>
            <person name="Woo Y.H."/>
            <person name="Gao G."/>
            <person name="Schijlen E.G.W.M."/>
            <person name="Guo X."/>
            <person name="Momin A.A."/>
            <person name="Negrao S."/>
            <person name="Al-Babili S."/>
            <person name="Gehring C."/>
            <person name="Roessner U."/>
            <person name="Jung C."/>
            <person name="Murphy K."/>
            <person name="Arold S.T."/>
            <person name="Gojobori T."/>
            <person name="van der Linden C.G."/>
            <person name="van Loo E.N."/>
            <person name="Jellen E.N."/>
            <person name="Maughan P.J."/>
            <person name="Tester M."/>
        </authorList>
    </citation>
    <scope>NUCLEOTIDE SEQUENCE [LARGE SCALE GENOMIC DNA]</scope>
    <source>
        <strain evidence="5">cv. PI 614886</strain>
    </source>
</reference>
<dbReference type="CDD" id="cd21134">
    <property type="entry name" value="YTH"/>
    <property type="match status" value="1"/>
</dbReference>
<feature type="compositionally biased region" description="Basic and acidic residues" evidence="3">
    <location>
        <begin position="142"/>
        <end position="156"/>
    </location>
</feature>
<dbReference type="GO" id="GO:0048024">
    <property type="term" value="P:regulation of mRNA splicing, via spliceosome"/>
    <property type="evidence" value="ECO:0007669"/>
    <property type="project" value="TreeGrafter"/>
</dbReference>
<dbReference type="Gramene" id="AUR62017337-RA">
    <property type="protein sequence ID" value="AUR62017337-RA:cds"/>
    <property type="gene ID" value="AUR62017337"/>
</dbReference>
<protein>
    <recommendedName>
        <fullName evidence="1">YTH domain-containing family protein</fullName>
    </recommendedName>
</protein>
<comment type="similarity">
    <text evidence="1">Belongs to the YTHDF family.</text>
</comment>
<evidence type="ECO:0000313" key="6">
    <source>
        <dbReference type="Proteomes" id="UP000596660"/>
    </source>
</evidence>
<dbReference type="EnsemblPlants" id="AUR62017337-RA">
    <property type="protein sequence ID" value="AUR62017337-RA:cds"/>
    <property type="gene ID" value="AUR62017337"/>
</dbReference>
<dbReference type="GO" id="GO:0000398">
    <property type="term" value="P:mRNA splicing, via spliceosome"/>
    <property type="evidence" value="ECO:0007669"/>
    <property type="project" value="TreeGrafter"/>
</dbReference>
<evidence type="ECO:0000259" key="4">
    <source>
        <dbReference type="PROSITE" id="PS50882"/>
    </source>
</evidence>
<dbReference type="GO" id="GO:1990247">
    <property type="term" value="F:N6-methyladenosine-containing RNA reader activity"/>
    <property type="evidence" value="ECO:0007669"/>
    <property type="project" value="UniProtKB-UniRule"/>
</dbReference>
<proteinExistence type="inferred from homology"/>
<dbReference type="Proteomes" id="UP000596660">
    <property type="component" value="Unplaced"/>
</dbReference>
<dbReference type="PANTHER" id="PTHR12357:SF3">
    <property type="entry name" value="YTH DOMAIN-CONTAINING PROTEIN 1"/>
    <property type="match status" value="1"/>
</dbReference>
<dbReference type="GO" id="GO:0003729">
    <property type="term" value="F:mRNA binding"/>
    <property type="evidence" value="ECO:0007669"/>
    <property type="project" value="UniProtKB-UniRule"/>
</dbReference>
<feature type="region of interest" description="Disordered" evidence="3">
    <location>
        <begin position="573"/>
        <end position="606"/>
    </location>
</feature>
<evidence type="ECO:0000256" key="2">
    <source>
        <dbReference type="SAM" id="Coils"/>
    </source>
</evidence>
<evidence type="ECO:0000256" key="1">
    <source>
        <dbReference type="RuleBase" id="RU369095"/>
    </source>
</evidence>
<accession>A0A803LQV8</accession>
<comment type="function">
    <text evidence="1">Specifically recognizes and binds N6-methyladenosine (m6A)-containing RNAs, and regulates mRNA stability. M6A is a modification present at internal sites of mRNAs and some non-coding RNAs and plays a role in mRNA stability and processing.</text>
</comment>
<sequence length="606" mass="67713">MEEGIKALNDKRDELLKMTSGAGISSSSSSTSKRQQSHHVTVKPCKDGLIEVIVRTSALDDDDHENNRGFRLSKMLRVLGEEGLNVINCVSSRIGSNLVHTIQAEDMSTDTAKENASIVDSSVSRKHDAKNLEEPDSSSCRANEERDPPRTEDKGHSALMNNSDMVLKDTKYFIIKSLNHENIQLSVEKGIWATQLMNEPVLEEAFHKCRKVILIYSVNSSGFFQGYAQMMSSVGRRRENVWTQGTGANNPWGRSFRVKWLRLSNLPFHKTIHLKNPLNEYKPVKISRDCQEVPPEIGEALCQLIDREPEEDPSLKRDAFVVRRPGVESGYCFPEEGYVAPSMDMTWTTKSMLYSSYLYQYHTEASGSLIAHHEPVGLYPPKSLPISGSKGSLTRQAHCKGSALDSPADHKVSSQVDGMRMSGEMSPLCSTLSEDEFLEMSITNLVSERSIMTGLTLTQRADAVDKKLEVESQLKSIEEKLMKHESSISTTVAEAVKLAMEDIQKAITDHFTTLFKVEQKRQEENKVLRGTQSPNPPLLPPPVFNLEAETSQNHGEYQVPNATPYMEGEQQFAVMPGDHQTSGLRDGELGGWRRGNARDGDPRERS</sequence>
<evidence type="ECO:0000313" key="5">
    <source>
        <dbReference type="EnsemblPlants" id="AUR62017337-RA:cds"/>
    </source>
</evidence>
<feature type="region of interest" description="Disordered" evidence="3">
    <location>
        <begin position="111"/>
        <end position="158"/>
    </location>
</feature>
<name>A0A803LQV8_CHEQI</name>
<dbReference type="PANTHER" id="PTHR12357">
    <property type="entry name" value="YTH YT521-B HOMOLOGY DOMAIN-CONTAINING"/>
    <property type="match status" value="1"/>
</dbReference>
<dbReference type="PROSITE" id="PS50882">
    <property type="entry name" value="YTH"/>
    <property type="match status" value="1"/>
</dbReference>
<keyword evidence="6" id="KW-1185">Reference proteome</keyword>
<feature type="coiled-coil region" evidence="2">
    <location>
        <begin position="460"/>
        <end position="487"/>
    </location>
</feature>
<dbReference type="Gene3D" id="3.10.590.10">
    <property type="entry name" value="ph1033 like domains"/>
    <property type="match status" value="1"/>
</dbReference>
<dbReference type="InterPro" id="IPR007275">
    <property type="entry name" value="YTH_domain"/>
</dbReference>
<dbReference type="InterPro" id="IPR045168">
    <property type="entry name" value="YTH_prot"/>
</dbReference>